<evidence type="ECO:0000313" key="2">
    <source>
        <dbReference type="Proteomes" id="UP000226110"/>
    </source>
</evidence>
<evidence type="ECO:0000313" key="1">
    <source>
        <dbReference type="EMBL" id="AKO59566.1"/>
    </source>
</evidence>
<dbReference type="Proteomes" id="UP000226110">
    <property type="component" value="Segment"/>
</dbReference>
<name>A0A0H4IK55_9CAUD</name>
<protein>
    <submittedName>
        <fullName evidence="1">Uncharacterized protein</fullName>
    </submittedName>
</protein>
<organism evidence="1 2">
    <name type="scientific">Brucella phage 177_141</name>
    <dbReference type="NCBI Taxonomy" id="1667374"/>
    <lineage>
        <taxon>Viruses</taxon>
        <taxon>Duplodnaviria</taxon>
        <taxon>Heunggongvirae</taxon>
        <taxon>Uroviricota</taxon>
        <taxon>Caudoviricetes</taxon>
        <taxon>Perisivirus</taxon>
        <taxon>Perisivirus Tb</taxon>
    </lineage>
</organism>
<proteinExistence type="predicted"/>
<gene>
    <name evidence="1" type="ORF">p177141_57</name>
</gene>
<dbReference type="EMBL" id="KJ133697">
    <property type="protein sequence ID" value="AKO59566.1"/>
    <property type="molecule type" value="Genomic_DNA"/>
</dbReference>
<sequence length="96" mass="11263">MLIYLPFFNLRIAFRIIQLYCQHRFSTKGKNMKYLTGPELQEYLRSLPYGGLHKMAKETGMIYQSLSRIKVGKTINPTWETIKKVSEYRALQEGEG</sequence>
<reference evidence="1 2" key="1">
    <citation type="journal article" date="2015" name="Virol. J.">
        <title>Whole genome sequence comparison of ten diagnostic brucellaphages propagated on two Brucella abortus hosts.</title>
        <authorList>
            <person name="Tevdoradze E."/>
            <person name="Farlow J."/>
            <person name="Kotorashvili A."/>
            <person name="Skhirtladze N."/>
            <person name="Antadze I."/>
            <person name="Gunia S."/>
            <person name="Balarjishvili N."/>
            <person name="Kvachadze L."/>
            <person name="Kutateladze M."/>
        </authorList>
    </citation>
    <scope>NUCLEOTIDE SEQUENCE [LARGE SCALE GENOMIC DNA]</scope>
</reference>
<accession>A0A0H4IK55</accession>